<sequence>YPVGVPYRVSSARGPAAVQRPDKLSVALGPRRSEAEEVEAAALAGVAVAALVFCDV</sequence>
<protein>
    <submittedName>
        <fullName evidence="1">Uncharacterized protein</fullName>
    </submittedName>
</protein>
<dbReference type="EMBL" id="PGCI01000153">
    <property type="protein sequence ID" value="PLW36833.1"/>
    <property type="molecule type" value="Genomic_DNA"/>
</dbReference>
<dbReference type="Proteomes" id="UP000235392">
    <property type="component" value="Unassembled WGS sequence"/>
</dbReference>
<proteinExistence type="predicted"/>
<accession>A0A2N5UGG4</accession>
<evidence type="ECO:0000313" key="2">
    <source>
        <dbReference type="Proteomes" id="UP000235392"/>
    </source>
</evidence>
<gene>
    <name evidence="1" type="ORF">PCASD_15261</name>
</gene>
<feature type="non-terminal residue" evidence="1">
    <location>
        <position position="1"/>
    </location>
</feature>
<reference evidence="1 2" key="1">
    <citation type="submission" date="2017-11" db="EMBL/GenBank/DDBJ databases">
        <title>De novo assembly and phasing of dikaryotic genomes from two isolates of Puccinia coronata f. sp. avenae, the causal agent of oat crown rust.</title>
        <authorList>
            <person name="Miller M.E."/>
            <person name="Zhang Y."/>
            <person name="Omidvar V."/>
            <person name="Sperschneider J."/>
            <person name="Schwessinger B."/>
            <person name="Raley C."/>
            <person name="Palmer J.M."/>
            <person name="Garnica D."/>
            <person name="Upadhyaya N."/>
            <person name="Rathjen J."/>
            <person name="Taylor J.M."/>
            <person name="Park R.F."/>
            <person name="Dodds P.N."/>
            <person name="Hirsch C.D."/>
            <person name="Kianian S.F."/>
            <person name="Figueroa M."/>
        </authorList>
    </citation>
    <scope>NUCLEOTIDE SEQUENCE [LARGE SCALE GENOMIC DNA]</scope>
    <source>
        <strain evidence="1">12SD80</strain>
    </source>
</reference>
<organism evidence="1 2">
    <name type="scientific">Puccinia coronata f. sp. avenae</name>
    <dbReference type="NCBI Taxonomy" id="200324"/>
    <lineage>
        <taxon>Eukaryota</taxon>
        <taxon>Fungi</taxon>
        <taxon>Dikarya</taxon>
        <taxon>Basidiomycota</taxon>
        <taxon>Pucciniomycotina</taxon>
        <taxon>Pucciniomycetes</taxon>
        <taxon>Pucciniales</taxon>
        <taxon>Pucciniaceae</taxon>
        <taxon>Puccinia</taxon>
    </lineage>
</organism>
<evidence type="ECO:0000313" key="1">
    <source>
        <dbReference type="EMBL" id="PLW36833.1"/>
    </source>
</evidence>
<name>A0A2N5UGG4_9BASI</name>
<dbReference type="AlphaFoldDB" id="A0A2N5UGG4"/>
<comment type="caution">
    <text evidence="1">The sequence shown here is derived from an EMBL/GenBank/DDBJ whole genome shotgun (WGS) entry which is preliminary data.</text>
</comment>